<dbReference type="SUPFAM" id="SSF52540">
    <property type="entry name" value="P-loop containing nucleoside triphosphate hydrolases"/>
    <property type="match status" value="1"/>
</dbReference>
<evidence type="ECO:0000313" key="3">
    <source>
        <dbReference type="Proteomes" id="UP000070258"/>
    </source>
</evidence>
<evidence type="ECO:0000256" key="1">
    <source>
        <dbReference type="SAM" id="MobiDB-lite"/>
    </source>
</evidence>
<accession>A0A138A0K0</accession>
<sequence length="312" mass="35248">MTASTGSSDEPTESSIEDMGHLRESVRPLTALDDAERIRLIRSERWIGYPQARTVIDHLETLLTWPDRQRMPNLLLLGPTNNGKSMIIEKFRRTHPPISLSDREQIPVLCMQMPPDPSPGRFYLALLTALGTPTRPRNRVHELEQQALMLLRATGVKMLIIDELHNVLAGRDNVRSEFLNVLRFLGNELRIPLVAVGTRDAYLAIRTDPQLENRFHPMTLPVWTNTADTRSLLASFTTSFPLRKPSHLTSPEMTDYLLTRSEGTIGELTTLLTAAAVTAVDSREEAITSSVLTRTPYVGPTERRRQFERHLA</sequence>
<protein>
    <submittedName>
        <fullName evidence="2">Transposase</fullName>
    </submittedName>
</protein>
<dbReference type="AlphaFoldDB" id="A0A138A0K0"/>
<dbReference type="OrthoDB" id="14765at2"/>
<feature type="region of interest" description="Disordered" evidence="1">
    <location>
        <begin position="1"/>
        <end position="22"/>
    </location>
</feature>
<dbReference type="EMBL" id="LSRF01000058">
    <property type="protein sequence ID" value="KXP03957.1"/>
    <property type="molecule type" value="Genomic_DNA"/>
</dbReference>
<reference evidence="3" key="1">
    <citation type="submission" date="2016-02" db="EMBL/GenBank/DDBJ databases">
        <authorList>
            <person name="Wen L."/>
            <person name="He K."/>
            <person name="Yang H."/>
        </authorList>
    </citation>
    <scope>NUCLEOTIDE SEQUENCE [LARGE SCALE GENOMIC DNA]</scope>
    <source>
        <strain evidence="3">JCM 15929</strain>
    </source>
</reference>
<evidence type="ECO:0000313" key="2">
    <source>
        <dbReference type="EMBL" id="KXP03957.1"/>
    </source>
</evidence>
<dbReference type="STRING" id="239498.AXK60_19590"/>
<dbReference type="Gene3D" id="3.40.50.300">
    <property type="entry name" value="P-loop containing nucleotide triphosphate hydrolases"/>
    <property type="match status" value="1"/>
</dbReference>
<dbReference type="Proteomes" id="UP000070258">
    <property type="component" value="Unassembled WGS sequence"/>
</dbReference>
<dbReference type="InterPro" id="IPR027417">
    <property type="entry name" value="P-loop_NTPase"/>
</dbReference>
<dbReference type="Pfam" id="PF05621">
    <property type="entry name" value="TniB"/>
    <property type="match status" value="1"/>
</dbReference>
<gene>
    <name evidence="2" type="ORF">AXK60_19590</name>
</gene>
<proteinExistence type="predicted"/>
<comment type="caution">
    <text evidence="2">The sequence shown here is derived from an EMBL/GenBank/DDBJ whole genome shotgun (WGS) entry which is preliminary data.</text>
</comment>
<name>A0A138A0K0_9ACTN</name>
<dbReference type="InterPro" id="IPR008868">
    <property type="entry name" value="TniB"/>
</dbReference>
<organism evidence="2 3">
    <name type="scientific">Tsukamurella pseudospumae</name>
    <dbReference type="NCBI Taxonomy" id="239498"/>
    <lineage>
        <taxon>Bacteria</taxon>
        <taxon>Bacillati</taxon>
        <taxon>Actinomycetota</taxon>
        <taxon>Actinomycetes</taxon>
        <taxon>Mycobacteriales</taxon>
        <taxon>Tsukamurellaceae</taxon>
        <taxon>Tsukamurella</taxon>
    </lineage>
</organism>